<keyword evidence="5" id="KW-1185">Reference proteome</keyword>
<gene>
    <name evidence="4" type="ORF">J2S41_001969</name>
</gene>
<evidence type="ECO:0000313" key="5">
    <source>
        <dbReference type="Proteomes" id="UP001183643"/>
    </source>
</evidence>
<dbReference type="Proteomes" id="UP001183643">
    <property type="component" value="Unassembled WGS sequence"/>
</dbReference>
<evidence type="ECO:0000256" key="1">
    <source>
        <dbReference type="SAM" id="MobiDB-lite"/>
    </source>
</evidence>
<dbReference type="GO" id="GO:0016787">
    <property type="term" value="F:hydrolase activity"/>
    <property type="evidence" value="ECO:0007669"/>
    <property type="project" value="InterPro"/>
</dbReference>
<dbReference type="EMBL" id="JAVDYB010000001">
    <property type="protein sequence ID" value="MDR7275191.1"/>
    <property type="molecule type" value="Genomic_DNA"/>
</dbReference>
<keyword evidence="2" id="KW-0472">Membrane</keyword>
<dbReference type="InterPro" id="IPR029058">
    <property type="entry name" value="AB_hydrolase_fold"/>
</dbReference>
<dbReference type="AlphaFoldDB" id="A0AAE3YMR0"/>
<dbReference type="Pfam" id="PF12695">
    <property type="entry name" value="Abhydrolase_5"/>
    <property type="match status" value="1"/>
</dbReference>
<evidence type="ECO:0000256" key="2">
    <source>
        <dbReference type="SAM" id="Phobius"/>
    </source>
</evidence>
<reference evidence="4" key="1">
    <citation type="submission" date="2023-07" db="EMBL/GenBank/DDBJ databases">
        <title>Sequencing the genomes of 1000 actinobacteria strains.</title>
        <authorList>
            <person name="Klenk H.-P."/>
        </authorList>
    </citation>
    <scope>NUCLEOTIDE SEQUENCE</scope>
    <source>
        <strain evidence="4">DSM 44707</strain>
    </source>
</reference>
<name>A0AAE3YMR0_9ACTN</name>
<evidence type="ECO:0000313" key="4">
    <source>
        <dbReference type="EMBL" id="MDR7275191.1"/>
    </source>
</evidence>
<evidence type="ECO:0000259" key="3">
    <source>
        <dbReference type="Pfam" id="PF12695"/>
    </source>
</evidence>
<dbReference type="RefSeq" id="WP_310365850.1">
    <property type="nucleotide sequence ID" value="NZ_JAVDYB010000001.1"/>
</dbReference>
<comment type="caution">
    <text evidence="4">The sequence shown here is derived from an EMBL/GenBank/DDBJ whole genome shotgun (WGS) entry which is preliminary data.</text>
</comment>
<proteinExistence type="predicted"/>
<feature type="domain" description="Alpha/beta hydrolase fold-5" evidence="3">
    <location>
        <begin position="96"/>
        <end position="256"/>
    </location>
</feature>
<organism evidence="4 5">
    <name type="scientific">Catenuloplanes atrovinosus</name>
    <dbReference type="NCBI Taxonomy" id="137266"/>
    <lineage>
        <taxon>Bacteria</taxon>
        <taxon>Bacillati</taxon>
        <taxon>Actinomycetota</taxon>
        <taxon>Actinomycetes</taxon>
        <taxon>Micromonosporales</taxon>
        <taxon>Micromonosporaceae</taxon>
        <taxon>Catenuloplanes</taxon>
    </lineage>
</organism>
<keyword evidence="2" id="KW-1133">Transmembrane helix</keyword>
<feature type="region of interest" description="Disordered" evidence="1">
    <location>
        <begin position="1"/>
        <end position="25"/>
    </location>
</feature>
<keyword evidence="2" id="KW-0812">Transmembrane</keyword>
<protein>
    <submittedName>
        <fullName evidence="4">Pimeloyl-ACP methyl ester carboxylesterase</fullName>
    </submittedName>
</protein>
<feature type="transmembrane region" description="Helical" evidence="2">
    <location>
        <begin position="38"/>
        <end position="60"/>
    </location>
</feature>
<sequence>MDTDRSPEADATDDAGIGPDHAPGTDAAGARKIRWWRWVAGGLAAVAVAAVAAAGVWLAVPLRADAARFAEVERQVEDAGDGIVMRPAAASTGEGLLFIPGARVEAEAYAWTLAPLVDAGTTVVIVRPPVRFAILETRALAALTALAPEISTWRVGGHSLGGVRACAYAAETPERIAGLVLLGSYCDDDISGTALPVLSVGGSADALSTPRDIGEKAHLLPPDATFVQIDGMSHAQFGAYGEQGGDGTATIDDEAARNALAKALIDA</sequence>
<accession>A0AAE3YMR0</accession>
<dbReference type="InterPro" id="IPR029059">
    <property type="entry name" value="AB_hydrolase_5"/>
</dbReference>
<dbReference type="Gene3D" id="3.40.50.1820">
    <property type="entry name" value="alpha/beta hydrolase"/>
    <property type="match status" value="1"/>
</dbReference>
<dbReference type="SUPFAM" id="SSF53474">
    <property type="entry name" value="alpha/beta-Hydrolases"/>
    <property type="match status" value="1"/>
</dbReference>